<dbReference type="STRING" id="756982.G1X197"/>
<dbReference type="GeneID" id="22889699"/>
<evidence type="ECO:0000256" key="4">
    <source>
        <dbReference type="ARBA" id="ARBA00023136"/>
    </source>
</evidence>
<feature type="transmembrane region" description="Helical" evidence="5">
    <location>
        <begin position="73"/>
        <end position="93"/>
    </location>
</feature>
<dbReference type="Pfam" id="PF13520">
    <property type="entry name" value="AA_permease_2"/>
    <property type="match status" value="1"/>
</dbReference>
<name>G1X197_ARTOA</name>
<comment type="subcellular location">
    <subcellularLocation>
        <location evidence="1">Membrane</location>
        <topology evidence="1">Multi-pass membrane protein</topology>
    </subcellularLocation>
</comment>
<feature type="transmembrane region" description="Helical" evidence="5">
    <location>
        <begin position="131"/>
        <end position="154"/>
    </location>
</feature>
<dbReference type="EMBL" id="ADOT01000015">
    <property type="protein sequence ID" value="EGX53107.1"/>
    <property type="molecule type" value="Genomic_DNA"/>
</dbReference>
<dbReference type="InterPro" id="IPR002293">
    <property type="entry name" value="AA/rel_permease1"/>
</dbReference>
<dbReference type="InterPro" id="IPR050598">
    <property type="entry name" value="AminoAcid_Transporter"/>
</dbReference>
<reference evidence="6 7" key="1">
    <citation type="journal article" date="2011" name="PLoS Pathog.">
        <title>Genomic and proteomic analyses of the fungus Arthrobotrys oligospora provide insights into nematode-trap formation.</title>
        <authorList>
            <person name="Yang J."/>
            <person name="Wang L."/>
            <person name="Ji X."/>
            <person name="Feng Y."/>
            <person name="Li X."/>
            <person name="Zou C."/>
            <person name="Xu J."/>
            <person name="Ren Y."/>
            <person name="Mi Q."/>
            <person name="Wu J."/>
            <person name="Liu S."/>
            <person name="Liu Y."/>
            <person name="Huang X."/>
            <person name="Wang H."/>
            <person name="Niu X."/>
            <person name="Li J."/>
            <person name="Liang L."/>
            <person name="Luo Y."/>
            <person name="Ji K."/>
            <person name="Zhou W."/>
            <person name="Yu Z."/>
            <person name="Li G."/>
            <person name="Liu Y."/>
            <person name="Li L."/>
            <person name="Qiao M."/>
            <person name="Feng L."/>
            <person name="Zhang K.-Q."/>
        </authorList>
    </citation>
    <scope>NUCLEOTIDE SEQUENCE [LARGE SCALE GENOMIC DNA]</scope>
    <source>
        <strain evidence="7">ATCC 24927 / CBS 115.81 / DSM 1491</strain>
    </source>
</reference>
<evidence type="ECO:0000313" key="7">
    <source>
        <dbReference type="Proteomes" id="UP000008784"/>
    </source>
</evidence>
<evidence type="ECO:0000256" key="1">
    <source>
        <dbReference type="ARBA" id="ARBA00004141"/>
    </source>
</evidence>
<proteinExistence type="predicted"/>
<dbReference type="PANTHER" id="PTHR11785:SF382">
    <property type="entry name" value="LOW-AFFINITY METHIONINE PERMEASE"/>
    <property type="match status" value="1"/>
</dbReference>
<accession>G1X197</accession>
<sequence length="242" mass="25847">MPRRRNDPDAGFRDFGQFHNGSETTSTKFGSFVIALMLVLYAFRGWENANYVTAEIDGGLEEKTKKLKSGVRLGVFTVGVLYLLFNTVIFLVLDYETIAKYSGSLSVLQGLFQTIRYVKPSSDGFLPGESVAARAAAALIAISSLGSTIGATYTSARVKREIARHQLLPFSYIFAKSSDMGKTQEEEGIPTGGLVLDFLASGGLIIAAPIHNGSSEGITLLILLVTAPGSAILGPTTNGELN</sequence>
<evidence type="ECO:0000256" key="5">
    <source>
        <dbReference type="SAM" id="Phobius"/>
    </source>
</evidence>
<organism evidence="6 7">
    <name type="scientific">Arthrobotrys oligospora (strain ATCC 24927 / CBS 115.81 / DSM 1491)</name>
    <name type="common">Nematode-trapping fungus</name>
    <name type="synonym">Didymozoophaga oligospora</name>
    <dbReference type="NCBI Taxonomy" id="756982"/>
    <lineage>
        <taxon>Eukaryota</taxon>
        <taxon>Fungi</taxon>
        <taxon>Dikarya</taxon>
        <taxon>Ascomycota</taxon>
        <taxon>Pezizomycotina</taxon>
        <taxon>Orbiliomycetes</taxon>
        <taxon>Orbiliales</taxon>
        <taxon>Orbiliaceae</taxon>
        <taxon>Orbilia</taxon>
        <taxon>Orbilia oligospora</taxon>
    </lineage>
</organism>
<dbReference type="RefSeq" id="XP_011118259.1">
    <property type="nucleotide sequence ID" value="XM_011119957.1"/>
</dbReference>
<evidence type="ECO:0000256" key="3">
    <source>
        <dbReference type="ARBA" id="ARBA00022989"/>
    </source>
</evidence>
<dbReference type="OrthoDB" id="5982228at2759"/>
<keyword evidence="4 5" id="KW-0472">Membrane</keyword>
<evidence type="ECO:0000256" key="2">
    <source>
        <dbReference type="ARBA" id="ARBA00022692"/>
    </source>
</evidence>
<evidence type="ECO:0000313" key="6">
    <source>
        <dbReference type="EMBL" id="EGX53107.1"/>
    </source>
</evidence>
<dbReference type="GO" id="GO:0015179">
    <property type="term" value="F:L-amino acid transmembrane transporter activity"/>
    <property type="evidence" value="ECO:0007669"/>
    <property type="project" value="TreeGrafter"/>
</dbReference>
<dbReference type="GO" id="GO:0016020">
    <property type="term" value="C:membrane"/>
    <property type="evidence" value="ECO:0007669"/>
    <property type="project" value="UniProtKB-SubCell"/>
</dbReference>
<dbReference type="AlphaFoldDB" id="G1X197"/>
<comment type="caution">
    <text evidence="6">The sequence shown here is derived from an EMBL/GenBank/DDBJ whole genome shotgun (WGS) entry which is preliminary data.</text>
</comment>
<dbReference type="HOGENOM" id="CLU_1146951_0_0_1"/>
<dbReference type="PANTHER" id="PTHR11785">
    <property type="entry name" value="AMINO ACID TRANSPORTER"/>
    <property type="match status" value="1"/>
</dbReference>
<dbReference type="eggNOG" id="KOG1287">
    <property type="taxonomic scope" value="Eukaryota"/>
</dbReference>
<protein>
    <submittedName>
        <fullName evidence="6">Uncharacterized protein</fullName>
    </submittedName>
</protein>
<keyword evidence="7" id="KW-1185">Reference proteome</keyword>
<gene>
    <name evidence="6" type="ORF">AOL_s00007g56</name>
</gene>
<keyword evidence="2 5" id="KW-0812">Transmembrane</keyword>
<dbReference type="InParanoid" id="G1X197"/>
<keyword evidence="3 5" id="KW-1133">Transmembrane helix</keyword>
<dbReference type="Proteomes" id="UP000008784">
    <property type="component" value="Unassembled WGS sequence"/>
</dbReference>
<dbReference type="Gene3D" id="1.20.1740.10">
    <property type="entry name" value="Amino acid/polyamine transporter I"/>
    <property type="match status" value="1"/>
</dbReference>